<name>A0A0L7D3L7_BIFBR</name>
<gene>
    <name evidence="2" type="ORF">BBM1114_01790</name>
</gene>
<accession>A0A0L7D3L7</accession>
<proteinExistence type="predicted"/>
<dbReference type="PATRIC" id="fig|1365964.3.peg.372"/>
<evidence type="ECO:0000313" key="3">
    <source>
        <dbReference type="Proteomes" id="UP000036802"/>
    </source>
</evidence>
<feature type="region of interest" description="Disordered" evidence="1">
    <location>
        <begin position="1"/>
        <end position="29"/>
    </location>
</feature>
<evidence type="ECO:0000313" key="2">
    <source>
        <dbReference type="EMBL" id="KOA66471.1"/>
    </source>
</evidence>
<evidence type="ECO:0000256" key="1">
    <source>
        <dbReference type="SAM" id="MobiDB-lite"/>
    </source>
</evidence>
<sequence>MLTADVPNTTNRELFAKKLGSGSEENSMQ</sequence>
<dbReference type="EMBL" id="AVQC01000005">
    <property type="protein sequence ID" value="KOA66471.1"/>
    <property type="molecule type" value="Genomic_DNA"/>
</dbReference>
<comment type="caution">
    <text evidence="2">The sequence shown here is derived from an EMBL/GenBank/DDBJ whole genome shotgun (WGS) entry which is preliminary data.</text>
</comment>
<reference evidence="2 3" key="1">
    <citation type="journal article" date="2015" name="Int J Genomics">
        <title>Comparative Genomics Revealed Genetic Diversity and Species/Strain-Level Differences in Carbohydrate Metabolism of Three Probiotic Bifidobacterial Species.</title>
        <authorList>
            <person name="Odamaki T."/>
            <person name="Horigome A."/>
            <person name="Sugahara H."/>
            <person name="Hashikura N."/>
            <person name="Minami J."/>
            <person name="Xiao J.Z."/>
            <person name="Abe F."/>
        </authorList>
    </citation>
    <scope>NUCLEOTIDE SEQUENCE [LARGE SCALE GENOMIC DNA]</scope>
    <source>
        <strain evidence="2 3">MCC 1114</strain>
    </source>
</reference>
<dbReference type="AlphaFoldDB" id="A0A0L7D3L7"/>
<protein>
    <submittedName>
        <fullName evidence="2">Uncharacterized protein</fullName>
    </submittedName>
</protein>
<feature type="compositionally biased region" description="Polar residues" evidence="1">
    <location>
        <begin position="1"/>
        <end position="12"/>
    </location>
</feature>
<organism evidence="2 3">
    <name type="scientific">Bifidobacterium breve MCC 1114</name>
    <dbReference type="NCBI Taxonomy" id="1365964"/>
    <lineage>
        <taxon>Bacteria</taxon>
        <taxon>Bacillati</taxon>
        <taxon>Actinomycetota</taxon>
        <taxon>Actinomycetes</taxon>
        <taxon>Bifidobacteriales</taxon>
        <taxon>Bifidobacteriaceae</taxon>
        <taxon>Bifidobacterium</taxon>
    </lineage>
</organism>
<dbReference type="Proteomes" id="UP000036802">
    <property type="component" value="Unassembled WGS sequence"/>
</dbReference>